<evidence type="ECO:0000256" key="8">
    <source>
        <dbReference type="ARBA" id="ARBA00022801"/>
    </source>
</evidence>
<keyword evidence="13 14" id="KW-0472">Membrane</keyword>
<evidence type="ECO:0000256" key="11">
    <source>
        <dbReference type="ARBA" id="ARBA00023049"/>
    </source>
</evidence>
<keyword evidence="10 14" id="KW-1133">Transmembrane helix</keyword>
<dbReference type="SUPFAM" id="SSF54631">
    <property type="entry name" value="CBS-domain pair"/>
    <property type="match status" value="1"/>
</dbReference>
<keyword evidence="6 14" id="KW-0479">Metal-binding</keyword>
<evidence type="ECO:0000256" key="17">
    <source>
        <dbReference type="PROSITE-ProRule" id="PRU00703"/>
    </source>
</evidence>
<dbReference type="GO" id="GO:0005886">
    <property type="term" value="C:plasma membrane"/>
    <property type="evidence" value="ECO:0007669"/>
    <property type="project" value="UniProtKB-SubCell"/>
</dbReference>
<keyword evidence="5 14" id="KW-0812">Transmembrane</keyword>
<evidence type="ECO:0000256" key="6">
    <source>
        <dbReference type="ARBA" id="ARBA00022723"/>
    </source>
</evidence>
<accession>A0A1Z4J9R2</accession>
<feature type="transmembrane region" description="Helical" evidence="14">
    <location>
        <begin position="145"/>
        <end position="168"/>
    </location>
</feature>
<evidence type="ECO:0000256" key="1">
    <source>
        <dbReference type="ARBA" id="ARBA00004651"/>
    </source>
</evidence>
<dbReference type="PANTHER" id="PTHR39188">
    <property type="entry name" value="MEMBRANE-ASSOCIATED ZINC METALLOPROTEASE M50B"/>
    <property type="match status" value="1"/>
</dbReference>
<feature type="binding site" evidence="16">
    <location>
        <position position="163"/>
    </location>
    <ligand>
        <name>Zn(2+)</name>
        <dbReference type="ChEBI" id="CHEBI:29105"/>
        <note>catalytic</note>
    </ligand>
</feature>
<reference evidence="19 20" key="1">
    <citation type="submission" date="2017-06" db="EMBL/GenBank/DDBJ databases">
        <title>Genome sequencing of cyanobaciteial culture collection at National Institute for Environmental Studies (NIES).</title>
        <authorList>
            <person name="Hirose Y."/>
            <person name="Shimura Y."/>
            <person name="Fujisawa T."/>
            <person name="Nakamura Y."/>
            <person name="Kawachi M."/>
        </authorList>
    </citation>
    <scope>NUCLEOTIDE SEQUENCE [LARGE SCALE GENOMIC DNA]</scope>
    <source>
        <strain evidence="19 20">NIES-2135</strain>
    </source>
</reference>
<dbReference type="CDD" id="cd06164">
    <property type="entry name" value="S2P-M50_SpoIVFB_CBS"/>
    <property type="match status" value="1"/>
</dbReference>
<dbReference type="InterPro" id="IPR016483">
    <property type="entry name" value="UCP006404_Pept_M50_CBS"/>
</dbReference>
<dbReference type="PIRSF" id="PIRSF006404">
    <property type="entry name" value="UCP006404_Pept_M50_CBS"/>
    <property type="match status" value="1"/>
</dbReference>
<keyword evidence="12 17" id="KW-0129">CBS domain</keyword>
<evidence type="ECO:0000259" key="18">
    <source>
        <dbReference type="PROSITE" id="PS51371"/>
    </source>
</evidence>
<comment type="cofactor">
    <cofactor evidence="14 16">
        <name>Zn(2+)</name>
        <dbReference type="ChEBI" id="CHEBI:29105"/>
    </cofactor>
    <text evidence="14 16">Binds 1 zinc ion per subunit.</text>
</comment>
<evidence type="ECO:0000256" key="14">
    <source>
        <dbReference type="PIRNR" id="PIRNR006404"/>
    </source>
</evidence>
<proteinExistence type="inferred from homology"/>
<dbReference type="Proteomes" id="UP000217895">
    <property type="component" value="Chromosome"/>
</dbReference>
<dbReference type="AlphaFoldDB" id="A0A1Z4J9R2"/>
<dbReference type="GO" id="GO:0008237">
    <property type="term" value="F:metallopeptidase activity"/>
    <property type="evidence" value="ECO:0007669"/>
    <property type="project" value="UniProtKB-UniRule"/>
</dbReference>
<evidence type="ECO:0000256" key="15">
    <source>
        <dbReference type="PIRSR" id="PIRSR006404-1"/>
    </source>
</evidence>
<feature type="binding site" evidence="16">
    <location>
        <position position="66"/>
    </location>
    <ligand>
        <name>Zn(2+)</name>
        <dbReference type="ChEBI" id="CHEBI:29105"/>
        <note>catalytic</note>
    </ligand>
</feature>
<evidence type="ECO:0000256" key="3">
    <source>
        <dbReference type="ARBA" id="ARBA00022475"/>
    </source>
</evidence>
<feature type="transmembrane region" description="Helical" evidence="14">
    <location>
        <begin position="212"/>
        <end position="230"/>
    </location>
</feature>
<evidence type="ECO:0000313" key="20">
    <source>
        <dbReference type="Proteomes" id="UP000217895"/>
    </source>
</evidence>
<evidence type="ECO:0000256" key="16">
    <source>
        <dbReference type="PIRSR" id="PIRSR006404-2"/>
    </source>
</evidence>
<dbReference type="CDD" id="cd04639">
    <property type="entry name" value="CBS_pair_peptidase_M50"/>
    <property type="match status" value="1"/>
</dbReference>
<feature type="transmembrane region" description="Helical" evidence="14">
    <location>
        <begin position="189"/>
        <end position="206"/>
    </location>
</feature>
<dbReference type="Gene3D" id="3.10.580.10">
    <property type="entry name" value="CBS-domain"/>
    <property type="match status" value="1"/>
</dbReference>
<dbReference type="InterPro" id="IPR008915">
    <property type="entry name" value="Peptidase_M50"/>
</dbReference>
<feature type="transmembrane region" description="Helical" evidence="14">
    <location>
        <begin position="12"/>
        <end position="34"/>
    </location>
</feature>
<gene>
    <name evidence="19" type="ORF">NIES2135_02480</name>
</gene>
<evidence type="ECO:0000256" key="2">
    <source>
        <dbReference type="ARBA" id="ARBA00007931"/>
    </source>
</evidence>
<feature type="binding site" evidence="16">
    <location>
        <position position="70"/>
    </location>
    <ligand>
        <name>Zn(2+)</name>
        <dbReference type="ChEBI" id="CHEBI:29105"/>
        <note>catalytic</note>
    </ligand>
</feature>
<keyword evidence="7" id="KW-0677">Repeat</keyword>
<dbReference type="Pfam" id="PF00571">
    <property type="entry name" value="CBS"/>
    <property type="match status" value="1"/>
</dbReference>
<protein>
    <recommendedName>
        <fullName evidence="14">Zinc metalloprotease</fullName>
    </recommendedName>
</protein>
<comment type="subcellular location">
    <subcellularLocation>
        <location evidence="1 14">Cell membrane</location>
        <topology evidence="1 14">Multi-pass membrane protein</topology>
    </subcellularLocation>
</comment>
<dbReference type="PANTHER" id="PTHR39188:SF3">
    <property type="entry name" value="STAGE IV SPORULATION PROTEIN FB"/>
    <property type="match status" value="1"/>
</dbReference>
<dbReference type="EMBL" id="AP018203">
    <property type="protein sequence ID" value="BAY53443.1"/>
    <property type="molecule type" value="Genomic_DNA"/>
</dbReference>
<evidence type="ECO:0000256" key="13">
    <source>
        <dbReference type="ARBA" id="ARBA00023136"/>
    </source>
</evidence>
<dbReference type="GO" id="GO:0046872">
    <property type="term" value="F:metal ion binding"/>
    <property type="evidence" value="ECO:0007669"/>
    <property type="project" value="UniProtKB-UniRule"/>
</dbReference>
<feature type="domain" description="CBS" evidence="18">
    <location>
        <begin position="319"/>
        <end position="379"/>
    </location>
</feature>
<feature type="transmembrane region" description="Helical" evidence="14">
    <location>
        <begin position="77"/>
        <end position="96"/>
    </location>
</feature>
<keyword evidence="4 14" id="KW-0645">Protease</keyword>
<sequence length="410" mass="44798">MQSGWRIGSLFGIPLLIDPSWFFILVIVTLSNALRWQYRYPDWGTPVAWGTGFAMAMLLFASVLLHELGHSLVAKVQGIQVQSITLFFFGGIAAIAQEPKTPGKAFQVAIAGPAVSFMLFVILTLLTLVLPNNEMPLSILFRDLAAINLVLTLFNMIPGLPLDGGQVLKAIVWKLTGSQIKGIRTAAKVGRFLGLFAIAWGLADVLGVTRNLGLPTAGGLWAALIGWFVVQNASAYDRITELQEAMLKVKAEDAMTRDFRVVDASMSVRKFADDYLITESRAAVYYAASNGRYRGVINTEDLQRIERSEWESKTLLDIVHPLNEVPTVQESTPIVEVIQLLENQSLPRITVLSPAEAVSGIIDRGDIVKAIALKMNLRISDAAIKQIKEEGVYPPGLQLGAIAQAASELR</sequence>
<dbReference type="GO" id="GO:0006508">
    <property type="term" value="P:proteolysis"/>
    <property type="evidence" value="ECO:0007669"/>
    <property type="project" value="UniProtKB-KW"/>
</dbReference>
<dbReference type="InterPro" id="IPR046342">
    <property type="entry name" value="CBS_dom_sf"/>
</dbReference>
<dbReference type="InterPro" id="IPR000644">
    <property type="entry name" value="CBS_dom"/>
</dbReference>
<name>A0A1Z4J9R2_LEPBY</name>
<feature type="active site" evidence="15">
    <location>
        <position position="67"/>
    </location>
</feature>
<feature type="transmembrane region" description="Helical" evidence="14">
    <location>
        <begin position="108"/>
        <end position="130"/>
    </location>
</feature>
<evidence type="ECO:0000256" key="9">
    <source>
        <dbReference type="ARBA" id="ARBA00022833"/>
    </source>
</evidence>
<keyword evidence="8 14" id="KW-0378">Hydrolase</keyword>
<evidence type="ECO:0000256" key="5">
    <source>
        <dbReference type="ARBA" id="ARBA00022692"/>
    </source>
</evidence>
<dbReference type="PROSITE" id="PS51371">
    <property type="entry name" value="CBS"/>
    <property type="match status" value="1"/>
</dbReference>
<dbReference type="SMART" id="SM00116">
    <property type="entry name" value="CBS"/>
    <property type="match status" value="1"/>
</dbReference>
<evidence type="ECO:0000256" key="4">
    <source>
        <dbReference type="ARBA" id="ARBA00022670"/>
    </source>
</evidence>
<evidence type="ECO:0000256" key="12">
    <source>
        <dbReference type="ARBA" id="ARBA00023122"/>
    </source>
</evidence>
<comment type="similarity">
    <text evidence="2 14">Belongs to the peptidase M50B family.</text>
</comment>
<feature type="transmembrane region" description="Helical" evidence="14">
    <location>
        <begin position="46"/>
        <end position="65"/>
    </location>
</feature>
<dbReference type="Pfam" id="PF02163">
    <property type="entry name" value="Peptidase_M50"/>
    <property type="match status" value="2"/>
</dbReference>
<keyword evidence="9 14" id="KW-0862">Zinc</keyword>
<organism evidence="19 20">
    <name type="scientific">Leptolyngbya boryana NIES-2135</name>
    <dbReference type="NCBI Taxonomy" id="1973484"/>
    <lineage>
        <taxon>Bacteria</taxon>
        <taxon>Bacillati</taxon>
        <taxon>Cyanobacteriota</taxon>
        <taxon>Cyanophyceae</taxon>
        <taxon>Leptolyngbyales</taxon>
        <taxon>Leptolyngbyaceae</taxon>
        <taxon>Leptolyngbya group</taxon>
        <taxon>Leptolyngbya</taxon>
    </lineage>
</organism>
<evidence type="ECO:0000256" key="10">
    <source>
        <dbReference type="ARBA" id="ARBA00022989"/>
    </source>
</evidence>
<keyword evidence="3 14" id="KW-1003">Cell membrane</keyword>
<keyword evidence="20" id="KW-1185">Reference proteome</keyword>
<evidence type="ECO:0000313" key="19">
    <source>
        <dbReference type="EMBL" id="BAY53443.1"/>
    </source>
</evidence>
<keyword evidence="11 14" id="KW-0482">Metalloprotease</keyword>
<evidence type="ECO:0000256" key="7">
    <source>
        <dbReference type="ARBA" id="ARBA00022737"/>
    </source>
</evidence>